<proteinExistence type="inferred from homology"/>
<evidence type="ECO:0000256" key="4">
    <source>
        <dbReference type="ARBA" id="ARBA00022989"/>
    </source>
</evidence>
<evidence type="ECO:0000256" key="1">
    <source>
        <dbReference type="ARBA" id="ARBA00004308"/>
    </source>
</evidence>
<keyword evidence="4 6" id="KW-1133">Transmembrane helix</keyword>
<evidence type="ECO:0000256" key="6">
    <source>
        <dbReference type="SAM" id="Phobius"/>
    </source>
</evidence>
<evidence type="ECO:0000256" key="5">
    <source>
        <dbReference type="ARBA" id="ARBA00023136"/>
    </source>
</evidence>
<protein>
    <submittedName>
        <fullName evidence="7">DUF445 family protein</fullName>
    </submittedName>
</protein>
<organism evidence="7 8">
    <name type="scientific">Sporosarcina aquimarina</name>
    <dbReference type="NCBI Taxonomy" id="114975"/>
    <lineage>
        <taxon>Bacteria</taxon>
        <taxon>Bacillati</taxon>
        <taxon>Bacillota</taxon>
        <taxon>Bacilli</taxon>
        <taxon>Bacillales</taxon>
        <taxon>Caryophanaceae</taxon>
        <taxon>Sporosarcina</taxon>
    </lineage>
</organism>
<comment type="subcellular location">
    <subcellularLocation>
        <location evidence="1">Endomembrane system</location>
    </subcellularLocation>
</comment>
<evidence type="ECO:0000256" key="2">
    <source>
        <dbReference type="ARBA" id="ARBA00008053"/>
    </source>
</evidence>
<feature type="transmembrane region" description="Helical" evidence="6">
    <location>
        <begin position="6"/>
        <end position="26"/>
    </location>
</feature>
<dbReference type="Pfam" id="PF04286">
    <property type="entry name" value="DUF445"/>
    <property type="match status" value="1"/>
</dbReference>
<gene>
    <name evidence="7" type="ORF">QT716_13530</name>
</gene>
<dbReference type="InterPro" id="IPR007383">
    <property type="entry name" value="DUF445"/>
</dbReference>
<dbReference type="PANTHER" id="PTHR35791:SF1">
    <property type="entry name" value="UPF0754 MEMBRANE PROTEIN YHEB"/>
    <property type="match status" value="1"/>
</dbReference>
<comment type="similarity">
    <text evidence="2">Belongs to the UPF0754 family.</text>
</comment>
<comment type="caution">
    <text evidence="7">The sequence shown here is derived from an EMBL/GenBank/DDBJ whole genome shotgun (WGS) entry which is preliminary data.</text>
</comment>
<sequence>MDFLWVLLFMAVIGAVIGGFTNHLAIKMLFRPHTAKYIGNWRVPFTPGLIPKRRDELAVQLGRTVTNYLLTPDTFRKRLLTPEMAAKAEQFIQSRLEKEVLHSERTLTQWLELAGVSDLDVTVERRAGELIDSKILAAKAAMLSGTVEETVPEKWLLQAEAHIPTVTSYVLAKGDQFVDSFEGKVMFQRLITDFLESKGTLGGMVKMFFGDSNSLVEKVQREAKKFIAAPGTTELIEKMLQTEWDKLKQRPMEELAGGFDWDGLGNSLRTYLLKELDVKNRLEQPLVHYWPTGAEWTATHLTPQVVEFAFAQAEKQLEHSLKRLKLDQIVKEQVDTFPVAVLEDLVLGISKREFKMITVLGAALGGMIGIVQGLIVYFTNLT</sequence>
<dbReference type="PANTHER" id="PTHR35791">
    <property type="entry name" value="UPF0754 MEMBRANE PROTEIN YHEB"/>
    <property type="match status" value="1"/>
</dbReference>
<reference evidence="7 8" key="1">
    <citation type="submission" date="2023-06" db="EMBL/GenBank/DDBJ databases">
        <title>Sporosarcina sp. nov., isolated from Korean traditional fermented seafood 'Jeotgal'.</title>
        <authorList>
            <person name="Yang A.-I."/>
            <person name="Shin N.-R."/>
        </authorList>
    </citation>
    <scope>NUCLEOTIDE SEQUENCE [LARGE SCALE GENOMIC DNA]</scope>
    <source>
        <strain evidence="7 8">KCTC3840</strain>
    </source>
</reference>
<keyword evidence="8" id="KW-1185">Reference proteome</keyword>
<accession>A0ABU4G261</accession>
<feature type="transmembrane region" description="Helical" evidence="6">
    <location>
        <begin position="357"/>
        <end position="378"/>
    </location>
</feature>
<evidence type="ECO:0000256" key="3">
    <source>
        <dbReference type="ARBA" id="ARBA00022692"/>
    </source>
</evidence>
<keyword evidence="3 6" id="KW-0812">Transmembrane</keyword>
<evidence type="ECO:0000313" key="8">
    <source>
        <dbReference type="Proteomes" id="UP001280629"/>
    </source>
</evidence>
<keyword evidence="5 6" id="KW-0472">Membrane</keyword>
<name>A0ABU4G261_9BACL</name>
<evidence type="ECO:0000313" key="7">
    <source>
        <dbReference type="EMBL" id="MDW0111059.1"/>
    </source>
</evidence>
<dbReference type="EMBL" id="JAUBDH010000009">
    <property type="protein sequence ID" value="MDW0111059.1"/>
    <property type="molecule type" value="Genomic_DNA"/>
</dbReference>
<dbReference type="Proteomes" id="UP001280629">
    <property type="component" value="Unassembled WGS sequence"/>
</dbReference>